<evidence type="ECO:0000256" key="2">
    <source>
        <dbReference type="ARBA" id="ARBA00022475"/>
    </source>
</evidence>
<dbReference type="EMBL" id="JACVEL010000001">
    <property type="protein sequence ID" value="MBC9811044.1"/>
    <property type="molecule type" value="Genomic_DNA"/>
</dbReference>
<feature type="active site" evidence="12">
    <location>
        <position position="413"/>
    </location>
</feature>
<dbReference type="InterPro" id="IPR025202">
    <property type="entry name" value="PLD-like_dom"/>
</dbReference>
<reference evidence="15" key="1">
    <citation type="submission" date="2020-09" db="EMBL/GenBank/DDBJ databases">
        <title>Taishania pollutisoli gen. nov., sp. nov., Isolated from Tetrabromobisphenol A-Contaminated Soil.</title>
        <authorList>
            <person name="Chen Q."/>
        </authorList>
    </citation>
    <scope>NUCLEOTIDE SEQUENCE</scope>
    <source>
        <strain evidence="15">CZZ-1</strain>
    </source>
</reference>
<dbReference type="Gene3D" id="3.30.870.10">
    <property type="entry name" value="Endonuclease Chain A"/>
    <property type="match status" value="2"/>
</dbReference>
<evidence type="ECO:0000256" key="11">
    <source>
        <dbReference type="ARBA" id="ARBA00023264"/>
    </source>
</evidence>
<feature type="domain" description="PLD phosphodiesterase" evidence="14">
    <location>
        <begin position="401"/>
        <end position="428"/>
    </location>
</feature>
<feature type="transmembrane region" description="Helical" evidence="12">
    <location>
        <begin position="7"/>
        <end position="27"/>
    </location>
</feature>
<comment type="catalytic activity">
    <reaction evidence="12">
        <text>2 a 1,2-diacyl-sn-glycero-3-phospho-(1'-sn-glycerol) = a cardiolipin + glycerol</text>
        <dbReference type="Rhea" id="RHEA:31451"/>
        <dbReference type="ChEBI" id="CHEBI:17754"/>
        <dbReference type="ChEBI" id="CHEBI:62237"/>
        <dbReference type="ChEBI" id="CHEBI:64716"/>
    </reaction>
</comment>
<dbReference type="PANTHER" id="PTHR21248:SF22">
    <property type="entry name" value="PHOSPHOLIPASE D"/>
    <property type="match status" value="1"/>
</dbReference>
<feature type="active site" evidence="12">
    <location>
        <position position="408"/>
    </location>
</feature>
<evidence type="ECO:0000256" key="6">
    <source>
        <dbReference type="ARBA" id="ARBA00022737"/>
    </source>
</evidence>
<comment type="function">
    <text evidence="12">Catalyzes the reversible phosphatidyl group transfer from one phosphatidylglycerol molecule to another to form cardiolipin (CL) (diphosphatidylglycerol) and glycerol.</text>
</comment>
<evidence type="ECO:0000256" key="5">
    <source>
        <dbReference type="ARBA" id="ARBA00022692"/>
    </source>
</evidence>
<dbReference type="HAMAP" id="MF_01916">
    <property type="entry name" value="Cardiolipin_synth_Cls"/>
    <property type="match status" value="1"/>
</dbReference>
<dbReference type="EC" id="2.7.8.-" evidence="12 13"/>
<dbReference type="CDD" id="cd09112">
    <property type="entry name" value="PLDc_CLS_2"/>
    <property type="match status" value="1"/>
</dbReference>
<dbReference type="GO" id="GO:0008808">
    <property type="term" value="F:cardiolipin synthase activity"/>
    <property type="evidence" value="ECO:0007669"/>
    <property type="project" value="UniProtKB-UniRule"/>
</dbReference>
<protein>
    <recommendedName>
        <fullName evidence="12 13">Cardiolipin synthase</fullName>
        <shortName evidence="12">CL synthase</shortName>
        <ecNumber evidence="12 13">2.7.8.-</ecNumber>
    </recommendedName>
</protein>
<evidence type="ECO:0000256" key="3">
    <source>
        <dbReference type="ARBA" id="ARBA00022516"/>
    </source>
</evidence>
<dbReference type="InterPro" id="IPR001736">
    <property type="entry name" value="PLipase_D/transphosphatidylase"/>
</dbReference>
<dbReference type="InterPro" id="IPR022924">
    <property type="entry name" value="Cardiolipin_synthase"/>
</dbReference>
<evidence type="ECO:0000256" key="7">
    <source>
        <dbReference type="ARBA" id="ARBA00022989"/>
    </source>
</evidence>
<evidence type="ECO:0000256" key="4">
    <source>
        <dbReference type="ARBA" id="ARBA00022679"/>
    </source>
</evidence>
<keyword evidence="16" id="KW-1185">Reference proteome</keyword>
<dbReference type="SMART" id="SM00155">
    <property type="entry name" value="PLDc"/>
    <property type="match status" value="2"/>
</dbReference>
<feature type="active site" evidence="12">
    <location>
        <position position="235"/>
    </location>
</feature>
<dbReference type="InterPro" id="IPR027379">
    <property type="entry name" value="CLS_N"/>
</dbReference>
<evidence type="ECO:0000256" key="12">
    <source>
        <dbReference type="HAMAP-Rule" id="MF_01916"/>
    </source>
</evidence>
<keyword evidence="10 12" id="KW-0594">Phospholipid biosynthesis</keyword>
<feature type="active site" evidence="12">
    <location>
        <position position="406"/>
    </location>
</feature>
<comment type="subcellular location">
    <subcellularLocation>
        <location evidence="1 12">Cell membrane</location>
        <topology evidence="1 12">Multi-pass membrane protein</topology>
    </subcellularLocation>
</comment>
<keyword evidence="5 12" id="KW-0812">Transmembrane</keyword>
<name>A0A8J6P401_9FLAO</name>
<dbReference type="RefSeq" id="WP_163492299.1">
    <property type="nucleotide sequence ID" value="NZ_JACVEL010000001.1"/>
</dbReference>
<feature type="active site" evidence="12">
    <location>
        <position position="230"/>
    </location>
</feature>
<dbReference type="NCBIfam" id="TIGR04265">
    <property type="entry name" value="bac_cardiolipin"/>
    <property type="match status" value="1"/>
</dbReference>
<organism evidence="15 16">
    <name type="scientific">Taishania pollutisoli</name>
    <dbReference type="NCBI Taxonomy" id="2766479"/>
    <lineage>
        <taxon>Bacteria</taxon>
        <taxon>Pseudomonadati</taxon>
        <taxon>Bacteroidota</taxon>
        <taxon>Flavobacteriia</taxon>
        <taxon>Flavobacteriales</taxon>
        <taxon>Crocinitomicaceae</taxon>
        <taxon>Taishania</taxon>
    </lineage>
</organism>
<comment type="caution">
    <text evidence="15">The sequence shown here is derived from an EMBL/GenBank/DDBJ whole genome shotgun (WGS) entry which is preliminary data.</text>
</comment>
<accession>A0A8J6P401</accession>
<dbReference type="SUPFAM" id="SSF56024">
    <property type="entry name" value="Phospholipase D/nuclease"/>
    <property type="match status" value="2"/>
</dbReference>
<evidence type="ECO:0000259" key="14">
    <source>
        <dbReference type="PROSITE" id="PS50035"/>
    </source>
</evidence>
<evidence type="ECO:0000256" key="1">
    <source>
        <dbReference type="ARBA" id="ARBA00004651"/>
    </source>
</evidence>
<keyword evidence="2 12" id="KW-1003">Cell membrane</keyword>
<keyword evidence="3 12" id="KW-0444">Lipid biosynthesis</keyword>
<keyword evidence="6" id="KW-0677">Repeat</keyword>
<feature type="transmembrane region" description="Helical" evidence="12">
    <location>
        <begin position="39"/>
        <end position="61"/>
    </location>
</feature>
<evidence type="ECO:0000256" key="8">
    <source>
        <dbReference type="ARBA" id="ARBA00023098"/>
    </source>
</evidence>
<feature type="domain" description="PLD phosphodiesterase" evidence="14">
    <location>
        <begin position="223"/>
        <end position="250"/>
    </location>
</feature>
<dbReference type="InterPro" id="IPR030874">
    <property type="entry name" value="Cardiolipin_synth_Firmi"/>
</dbReference>
<dbReference type="GO" id="GO:0005886">
    <property type="term" value="C:plasma membrane"/>
    <property type="evidence" value="ECO:0007669"/>
    <property type="project" value="UniProtKB-SubCell"/>
</dbReference>
<dbReference type="CDD" id="cd09110">
    <property type="entry name" value="PLDc_CLS_1"/>
    <property type="match status" value="1"/>
</dbReference>
<sequence>MPGHTKWFIVAEIIYILLLFVVCMRVIWDTRSVSKTLAYLLFVIFVPVVGILFYFSFGINYRKRKIYSKKLLADGHLTEEFIKKVIDSLQKGNNGDNRSVIQNQRLIKLLTNPDSDDFNPVFYNNDVEILINGEAFFPVLLERLRQAKHHIHIEFYIYENDVIGNAIKDILIQKAREGVEVRFIYDDFGSKGIRKAFVRELQENGVKTFPFNKIKLIFMANRLNYRNHRKIVVIDGTTSFVGGINVSDKYINRPDSNVYWRDTHLMINGSSTYLLQKVFMLDWNFCSDERLGFNLGYFPEIPAKSTEIPIQIISSGPDSDAPYILYAIVKAISLAQKEVLITTPYYIPDETLQQALILTALSGIDVKLLVPQEGDSVIVNLAAQAYFRDLLKAGVRIYRYQKGFIHAKTFVTDRKLASIGTANLDLRSFDLNFEVSAMIYDEQKAHALAEVFYEDLKHSRELHYSDWVKRPKYKKITERLIRLFSPFL</sequence>
<proteinExistence type="inferred from homology"/>
<evidence type="ECO:0000256" key="13">
    <source>
        <dbReference type="NCBIfam" id="TIGR04265"/>
    </source>
</evidence>
<dbReference type="GO" id="GO:0032049">
    <property type="term" value="P:cardiolipin biosynthetic process"/>
    <property type="evidence" value="ECO:0007669"/>
    <property type="project" value="UniProtKB-UniRule"/>
</dbReference>
<dbReference type="PANTHER" id="PTHR21248">
    <property type="entry name" value="CARDIOLIPIN SYNTHASE"/>
    <property type="match status" value="1"/>
</dbReference>
<dbReference type="Proteomes" id="UP000652681">
    <property type="component" value="Unassembled WGS sequence"/>
</dbReference>
<keyword evidence="4 12" id="KW-0808">Transferase</keyword>
<comment type="similarity">
    <text evidence="12">Belongs to the phospholipase D family. Cardiolipin synthase subfamily.</text>
</comment>
<evidence type="ECO:0000313" key="16">
    <source>
        <dbReference type="Proteomes" id="UP000652681"/>
    </source>
</evidence>
<dbReference type="Pfam" id="PF13396">
    <property type="entry name" value="PLDc_N"/>
    <property type="match status" value="1"/>
</dbReference>
<dbReference type="Pfam" id="PF13091">
    <property type="entry name" value="PLDc_2"/>
    <property type="match status" value="2"/>
</dbReference>
<keyword evidence="8 12" id="KW-0443">Lipid metabolism</keyword>
<evidence type="ECO:0000256" key="10">
    <source>
        <dbReference type="ARBA" id="ARBA00023209"/>
    </source>
</evidence>
<evidence type="ECO:0000313" key="15">
    <source>
        <dbReference type="EMBL" id="MBC9811044.1"/>
    </source>
</evidence>
<dbReference type="PROSITE" id="PS50035">
    <property type="entry name" value="PLD"/>
    <property type="match status" value="2"/>
</dbReference>
<evidence type="ECO:0000256" key="9">
    <source>
        <dbReference type="ARBA" id="ARBA00023136"/>
    </source>
</evidence>
<keyword evidence="11 12" id="KW-1208">Phospholipid metabolism</keyword>
<keyword evidence="9 12" id="KW-0472">Membrane</keyword>
<keyword evidence="7 12" id="KW-1133">Transmembrane helix</keyword>
<dbReference type="FunFam" id="3.30.870.10:FF:000014">
    <property type="entry name" value="Cardiolipin synthase"/>
    <property type="match status" value="1"/>
</dbReference>
<feature type="active site" evidence="12">
    <location>
        <position position="228"/>
    </location>
</feature>
<dbReference type="AlphaFoldDB" id="A0A8J6P401"/>
<gene>
    <name evidence="15" type="primary">cls</name>
    <name evidence="15" type="ORF">H9Y05_01015</name>
</gene>